<sequence>MATVSWKNDSGKETKIHIQSGGETLCGRAIPTRGKEWNLYGTATCQRCLKVQEKLNLE</sequence>
<name>A0AAU9QRQ6_9VIBR</name>
<dbReference type="Proteomes" id="UP001295462">
    <property type="component" value="Unassembled WGS sequence"/>
</dbReference>
<protein>
    <submittedName>
        <fullName evidence="1">Uncharacterized protein</fullName>
    </submittedName>
</protein>
<organism evidence="1 2">
    <name type="scientific">Vibrio jasicida</name>
    <dbReference type="NCBI Taxonomy" id="766224"/>
    <lineage>
        <taxon>Bacteria</taxon>
        <taxon>Pseudomonadati</taxon>
        <taxon>Pseudomonadota</taxon>
        <taxon>Gammaproteobacteria</taxon>
        <taxon>Vibrionales</taxon>
        <taxon>Vibrionaceae</taxon>
        <taxon>Vibrio</taxon>
    </lineage>
</organism>
<reference evidence="1" key="1">
    <citation type="submission" date="2022-01" db="EMBL/GenBank/DDBJ databases">
        <authorList>
            <person name="Lagorce A."/>
        </authorList>
    </citation>
    <scope>NUCLEOTIDE SEQUENCE</scope>
    <source>
        <strain evidence="1">Th15_F1_A12</strain>
    </source>
</reference>
<dbReference type="AlphaFoldDB" id="A0AAU9QRQ6"/>
<evidence type="ECO:0000313" key="2">
    <source>
        <dbReference type="Proteomes" id="UP001295462"/>
    </source>
</evidence>
<dbReference type="EMBL" id="CAKMUD010000094">
    <property type="protein sequence ID" value="CAH1600011.1"/>
    <property type="molecule type" value="Genomic_DNA"/>
</dbReference>
<gene>
    <name evidence="1" type="ORF">THF1A12_40383</name>
</gene>
<accession>A0AAU9QRQ6</accession>
<proteinExistence type="predicted"/>
<evidence type="ECO:0000313" key="1">
    <source>
        <dbReference type="EMBL" id="CAH1600011.1"/>
    </source>
</evidence>
<dbReference type="RefSeq" id="WP_158502561.1">
    <property type="nucleotide sequence ID" value="NZ_CAKMTZ010000082.1"/>
</dbReference>
<comment type="caution">
    <text evidence="1">The sequence shown here is derived from an EMBL/GenBank/DDBJ whole genome shotgun (WGS) entry which is preliminary data.</text>
</comment>